<evidence type="ECO:0000313" key="2">
    <source>
        <dbReference type="EMBL" id="MDQ6598416.1"/>
    </source>
</evidence>
<reference evidence="3 4" key="1">
    <citation type="submission" date="2019-03" db="EMBL/GenBank/DDBJ databases">
        <title>Bacillus niacini sp. nov. a Nicotinate-Metabolizing Mesophile Isolated from Soil.</title>
        <authorList>
            <person name="Zhang G."/>
        </authorList>
    </citation>
    <scope>NUCLEOTIDE SEQUENCE [LARGE SCALE GENOMIC DNA]</scope>
    <source>
        <strain evidence="3 4">WN066</strain>
    </source>
</reference>
<gene>
    <name evidence="3" type="ORF">E2K98_15070</name>
    <name evidence="2" type="ORF">RCG21_18995</name>
</gene>
<comment type="caution">
    <text evidence="3">The sequence shown here is derived from an EMBL/GenBank/DDBJ whole genome shotgun (WGS) entry which is preliminary data.</text>
</comment>
<dbReference type="RefSeq" id="WP_133335443.1">
    <property type="nucleotide sequence ID" value="NZ_JAVGVR010000001.1"/>
</dbReference>
<reference evidence="2" key="2">
    <citation type="submission" date="2023-08" db="EMBL/GenBank/DDBJ databases">
        <title>Nitrogen cycling bacteria in agricultural field soils.</title>
        <authorList>
            <person name="Jang J."/>
        </authorList>
    </citation>
    <scope>NUCLEOTIDE SEQUENCE</scope>
    <source>
        <strain evidence="2">PS3-36</strain>
    </source>
</reference>
<protein>
    <recommendedName>
        <fullName evidence="6">Serine protease</fullName>
    </recommendedName>
</protein>
<feature type="coiled-coil region" evidence="1">
    <location>
        <begin position="12"/>
        <end position="39"/>
    </location>
</feature>
<dbReference type="Proteomes" id="UP001178888">
    <property type="component" value="Unassembled WGS sequence"/>
</dbReference>
<evidence type="ECO:0000313" key="3">
    <source>
        <dbReference type="EMBL" id="TDK61024.1"/>
    </source>
</evidence>
<dbReference type="AlphaFoldDB" id="A0A4R5VRB1"/>
<dbReference type="Proteomes" id="UP000295132">
    <property type="component" value="Unassembled WGS sequence"/>
</dbReference>
<sequence>MAQKSIDNSNEIRNLMENVVALEEQIQHLTKRIQTIQLHCKHVFLETAFMRKCRKCSFTESTYY</sequence>
<dbReference type="EMBL" id="JAVGVR010000001">
    <property type="protein sequence ID" value="MDQ6598416.1"/>
    <property type="molecule type" value="Genomic_DNA"/>
</dbReference>
<organism evidence="3 4">
    <name type="scientific">Bacillus salipaludis</name>
    <dbReference type="NCBI Taxonomy" id="2547811"/>
    <lineage>
        <taxon>Bacteria</taxon>
        <taxon>Bacillati</taxon>
        <taxon>Bacillota</taxon>
        <taxon>Bacilli</taxon>
        <taxon>Bacillales</taxon>
        <taxon>Bacillaceae</taxon>
        <taxon>Bacillus</taxon>
    </lineage>
</organism>
<dbReference type="EMBL" id="SMYO01000006">
    <property type="protein sequence ID" value="TDK61024.1"/>
    <property type="molecule type" value="Genomic_DNA"/>
</dbReference>
<proteinExistence type="predicted"/>
<evidence type="ECO:0000313" key="5">
    <source>
        <dbReference type="Proteomes" id="UP001178888"/>
    </source>
</evidence>
<evidence type="ECO:0008006" key="6">
    <source>
        <dbReference type="Google" id="ProtNLM"/>
    </source>
</evidence>
<evidence type="ECO:0000313" key="4">
    <source>
        <dbReference type="Proteomes" id="UP000295132"/>
    </source>
</evidence>
<keyword evidence="1" id="KW-0175">Coiled coil</keyword>
<accession>A0A4R5VRB1</accession>
<keyword evidence="5" id="KW-1185">Reference proteome</keyword>
<evidence type="ECO:0000256" key="1">
    <source>
        <dbReference type="SAM" id="Coils"/>
    </source>
</evidence>
<name>A0A4R5VRB1_9BACI</name>